<dbReference type="GeneID" id="89924295"/>
<gene>
    <name evidence="2" type="ORF">LTR77_002948</name>
</gene>
<feature type="chain" id="PRO_5043922800" evidence="1">
    <location>
        <begin position="19"/>
        <end position="203"/>
    </location>
</feature>
<evidence type="ECO:0000313" key="2">
    <source>
        <dbReference type="EMBL" id="KAK5172828.1"/>
    </source>
</evidence>
<reference evidence="2 3" key="1">
    <citation type="submission" date="2023-08" db="EMBL/GenBank/DDBJ databases">
        <title>Black Yeasts Isolated from many extreme environments.</title>
        <authorList>
            <person name="Coleine C."/>
            <person name="Stajich J.E."/>
            <person name="Selbmann L."/>
        </authorList>
    </citation>
    <scope>NUCLEOTIDE SEQUENCE [LARGE SCALE GENOMIC DNA]</scope>
    <source>
        <strain evidence="2 3">CCFEE 5935</strain>
    </source>
</reference>
<comment type="caution">
    <text evidence="2">The sequence shown here is derived from an EMBL/GenBank/DDBJ whole genome shotgun (WGS) entry which is preliminary data.</text>
</comment>
<dbReference type="EMBL" id="JAVRRT010000004">
    <property type="protein sequence ID" value="KAK5172828.1"/>
    <property type="molecule type" value="Genomic_DNA"/>
</dbReference>
<evidence type="ECO:0000256" key="1">
    <source>
        <dbReference type="SAM" id="SignalP"/>
    </source>
</evidence>
<dbReference type="RefSeq" id="XP_064661546.1">
    <property type="nucleotide sequence ID" value="XM_064800207.1"/>
</dbReference>
<dbReference type="AlphaFoldDB" id="A0AAV9PHQ2"/>
<proteinExistence type="predicted"/>
<accession>A0AAV9PHQ2</accession>
<keyword evidence="1" id="KW-0732">Signal</keyword>
<protein>
    <submittedName>
        <fullName evidence="2">Uncharacterized protein</fullName>
    </submittedName>
</protein>
<keyword evidence="3" id="KW-1185">Reference proteome</keyword>
<feature type="signal peptide" evidence="1">
    <location>
        <begin position="1"/>
        <end position="18"/>
    </location>
</feature>
<dbReference type="Proteomes" id="UP001337655">
    <property type="component" value="Unassembled WGS sequence"/>
</dbReference>
<sequence>MLTKFLLTVYLAGTLTTAALVKKVEKTAEFDDIPATQAAVQPLGAYEGLKYTGFVVVNQKLPIIGGQVAGINPNSAPNAAAFDPRSTVLNGPPSITPDGNTVAFTAKSFYFGCVLPEANAITSTPTSCTVTVTGRSYFKVGPKAEEIQQSFEFTPKLGALKQEMVVAKLTSFALVDQITFDVQPSGIALLTDNYNYYLHGKNL</sequence>
<name>A0AAV9PHQ2_9PEZI</name>
<organism evidence="2 3">
    <name type="scientific">Saxophila tyrrhenica</name>
    <dbReference type="NCBI Taxonomy" id="1690608"/>
    <lineage>
        <taxon>Eukaryota</taxon>
        <taxon>Fungi</taxon>
        <taxon>Dikarya</taxon>
        <taxon>Ascomycota</taxon>
        <taxon>Pezizomycotina</taxon>
        <taxon>Dothideomycetes</taxon>
        <taxon>Dothideomycetidae</taxon>
        <taxon>Mycosphaerellales</taxon>
        <taxon>Extremaceae</taxon>
        <taxon>Saxophila</taxon>
    </lineage>
</organism>
<evidence type="ECO:0000313" key="3">
    <source>
        <dbReference type="Proteomes" id="UP001337655"/>
    </source>
</evidence>